<comment type="caution">
    <text evidence="11">The sequence shown here is derived from an EMBL/GenBank/DDBJ whole genome shotgun (WGS) entry which is preliminary data.</text>
</comment>
<evidence type="ECO:0000256" key="2">
    <source>
        <dbReference type="ARBA" id="ARBA00007365"/>
    </source>
</evidence>
<dbReference type="Pfam" id="PF00160">
    <property type="entry name" value="Pro_isomerase"/>
    <property type="match status" value="1"/>
</dbReference>
<keyword evidence="8" id="KW-0732">Signal</keyword>
<evidence type="ECO:0000256" key="4">
    <source>
        <dbReference type="ARBA" id="ARBA00023110"/>
    </source>
</evidence>
<dbReference type="GO" id="GO:0006457">
    <property type="term" value="P:protein folding"/>
    <property type="evidence" value="ECO:0007669"/>
    <property type="project" value="InterPro"/>
</dbReference>
<feature type="domain" description="PPIase cyclophilin-type" evidence="10">
    <location>
        <begin position="46"/>
        <end position="198"/>
    </location>
</feature>
<comment type="similarity">
    <text evidence="2">Belongs to the cyclophilin-type PPIase family.</text>
</comment>
<dbReference type="InterPro" id="IPR020892">
    <property type="entry name" value="Cyclophilin-type_PPIase_CS"/>
</dbReference>
<evidence type="ECO:0000256" key="5">
    <source>
        <dbReference type="ARBA" id="ARBA00023235"/>
    </source>
</evidence>
<keyword evidence="7" id="KW-0175">Coiled coil</keyword>
<dbReference type="RefSeq" id="WP_106464121.1">
    <property type="nucleotide sequence ID" value="NZ_PXOQ01000015.1"/>
</dbReference>
<dbReference type="SUPFAM" id="SSF50891">
    <property type="entry name" value="Cyclophilin-like"/>
    <property type="match status" value="1"/>
</dbReference>
<evidence type="ECO:0000256" key="3">
    <source>
        <dbReference type="ARBA" id="ARBA00013194"/>
    </source>
</evidence>
<evidence type="ECO:0000256" key="8">
    <source>
        <dbReference type="SAM" id="SignalP"/>
    </source>
</evidence>
<dbReference type="PRINTS" id="PR00153">
    <property type="entry name" value="CSAPPISMRASE"/>
</dbReference>
<dbReference type="PROSITE" id="PS50059">
    <property type="entry name" value="FKBP_PPIASE"/>
    <property type="match status" value="1"/>
</dbReference>
<dbReference type="PROSITE" id="PS50072">
    <property type="entry name" value="CSA_PPIASE_2"/>
    <property type="match status" value="1"/>
</dbReference>
<evidence type="ECO:0000256" key="6">
    <source>
        <dbReference type="PROSITE-ProRule" id="PRU00277"/>
    </source>
</evidence>
<dbReference type="InterPro" id="IPR002130">
    <property type="entry name" value="Cyclophilin-type_PPIase_dom"/>
</dbReference>
<evidence type="ECO:0000259" key="10">
    <source>
        <dbReference type="PROSITE" id="PS50072"/>
    </source>
</evidence>
<evidence type="ECO:0000313" key="11">
    <source>
        <dbReference type="EMBL" id="PSG86382.1"/>
    </source>
</evidence>
<evidence type="ECO:0000259" key="9">
    <source>
        <dbReference type="PROSITE" id="PS50059"/>
    </source>
</evidence>
<dbReference type="PANTHER" id="PTHR45625:SF4">
    <property type="entry name" value="PEPTIDYLPROLYL ISOMERASE DOMAIN AND WD REPEAT-CONTAINING PROTEIN 1"/>
    <property type="match status" value="1"/>
</dbReference>
<accession>A0A2T1N530</accession>
<evidence type="ECO:0000313" key="12">
    <source>
        <dbReference type="Proteomes" id="UP000238426"/>
    </source>
</evidence>
<dbReference type="PROSITE" id="PS00170">
    <property type="entry name" value="CSA_PPIASE_1"/>
    <property type="match status" value="1"/>
</dbReference>
<keyword evidence="12" id="KW-1185">Reference proteome</keyword>
<reference evidence="11 12" key="1">
    <citation type="submission" date="2018-03" db="EMBL/GenBank/DDBJ databases">
        <title>Mesoflavibacter sp. HG37 and Mesoflavibacter sp. HG96 sp.nov., two marine bacteria isolated from seawater of Western Pacific Ocean.</title>
        <authorList>
            <person name="Cheng H."/>
            <person name="Wu Y.-H."/>
            <person name="Guo L.-L."/>
            <person name="Xu X.-W."/>
        </authorList>
    </citation>
    <scope>NUCLEOTIDE SEQUENCE [LARGE SCALE GENOMIC DNA]</scope>
    <source>
        <strain evidence="11 12">KCTC 32269</strain>
    </source>
</reference>
<dbReference type="CDD" id="cd00317">
    <property type="entry name" value="cyclophilin"/>
    <property type="match status" value="1"/>
</dbReference>
<dbReference type="OrthoDB" id="9807797at2"/>
<feature type="chain" id="PRO_5015557117" description="peptidylprolyl isomerase" evidence="8">
    <location>
        <begin position="20"/>
        <end position="382"/>
    </location>
</feature>
<dbReference type="InterPro" id="IPR029000">
    <property type="entry name" value="Cyclophilin-like_dom_sf"/>
</dbReference>
<protein>
    <recommendedName>
        <fullName evidence="3 6">peptidylprolyl isomerase</fullName>
        <ecNumber evidence="3 6">5.2.1.8</ecNumber>
    </recommendedName>
</protein>
<dbReference type="EC" id="5.2.1.8" evidence="3 6"/>
<dbReference type="GO" id="GO:0003755">
    <property type="term" value="F:peptidyl-prolyl cis-trans isomerase activity"/>
    <property type="evidence" value="ECO:0007669"/>
    <property type="project" value="UniProtKB-KW"/>
</dbReference>
<dbReference type="EMBL" id="PXOQ01000015">
    <property type="protein sequence ID" value="PSG86382.1"/>
    <property type="molecule type" value="Genomic_DNA"/>
</dbReference>
<feature type="signal peptide" evidence="8">
    <location>
        <begin position="1"/>
        <end position="19"/>
    </location>
</feature>
<dbReference type="Gene3D" id="3.10.50.40">
    <property type="match status" value="1"/>
</dbReference>
<comment type="catalytic activity">
    <reaction evidence="1 6">
        <text>[protein]-peptidylproline (omega=180) = [protein]-peptidylproline (omega=0)</text>
        <dbReference type="Rhea" id="RHEA:16237"/>
        <dbReference type="Rhea" id="RHEA-COMP:10747"/>
        <dbReference type="Rhea" id="RHEA-COMP:10748"/>
        <dbReference type="ChEBI" id="CHEBI:83833"/>
        <dbReference type="ChEBI" id="CHEBI:83834"/>
        <dbReference type="EC" id="5.2.1.8"/>
    </reaction>
</comment>
<organism evidence="11 12">
    <name type="scientific">Aurantibacter aestuarii</name>
    <dbReference type="NCBI Taxonomy" id="1266046"/>
    <lineage>
        <taxon>Bacteria</taxon>
        <taxon>Pseudomonadati</taxon>
        <taxon>Bacteroidota</taxon>
        <taxon>Flavobacteriia</taxon>
        <taxon>Flavobacteriales</taxon>
        <taxon>Flavobacteriaceae</taxon>
        <taxon>Aurantibacter</taxon>
    </lineage>
</organism>
<sequence>MKKNSLKHFFKLLMLTILAGLTNASCQGKYPKLEDGMYAEIVTNKGTMVAELHFEQTPTTVANFVSLAEGTNTKVDTAYTNKKFYNGTTFHRVMDKFMIQGGDPTGTGAGSPGYRFGDEFVDSLKHDKPGILSMANSGPKTNGSQFFITEVPTPHLNNKHTVFGELVVGLDVQDSISNVKVGAGSKPIDSVVIKEVNIIRKGKAAKKFDAPKVFENHFIQLEEEKKALQALLEKAKTEFIQKNNAANGEVKKLESGLVMIFTKKGEGVKPTPQDQVLIDYAGYLEDGTLFDTSMAEVAKNNGKYDEVRDQKGMYVPFPMIYNQSARLVPGFREAMLNMNVGDEARIFIPSFLAYGERGAGGGLIPPNANLIFDLKIVDTVKK</sequence>
<dbReference type="AlphaFoldDB" id="A0A2T1N530"/>
<dbReference type="Proteomes" id="UP000238426">
    <property type="component" value="Unassembled WGS sequence"/>
</dbReference>
<evidence type="ECO:0000256" key="7">
    <source>
        <dbReference type="SAM" id="Coils"/>
    </source>
</evidence>
<feature type="coiled-coil region" evidence="7">
    <location>
        <begin position="218"/>
        <end position="245"/>
    </location>
</feature>
<dbReference type="Pfam" id="PF00254">
    <property type="entry name" value="FKBP_C"/>
    <property type="match status" value="1"/>
</dbReference>
<dbReference type="InterPro" id="IPR001179">
    <property type="entry name" value="PPIase_FKBP_dom"/>
</dbReference>
<dbReference type="Gene3D" id="2.40.100.10">
    <property type="entry name" value="Cyclophilin-like"/>
    <property type="match status" value="1"/>
</dbReference>
<proteinExistence type="inferred from homology"/>
<feature type="domain" description="PPIase FKBP-type" evidence="9">
    <location>
        <begin position="273"/>
        <end position="380"/>
    </location>
</feature>
<dbReference type="SUPFAM" id="SSF54534">
    <property type="entry name" value="FKBP-like"/>
    <property type="match status" value="1"/>
</dbReference>
<keyword evidence="4 6" id="KW-0697">Rotamase</keyword>
<dbReference type="InterPro" id="IPR046357">
    <property type="entry name" value="PPIase_dom_sf"/>
</dbReference>
<keyword evidence="5 6" id="KW-0413">Isomerase</keyword>
<name>A0A2T1N530_9FLAO</name>
<evidence type="ECO:0000256" key="1">
    <source>
        <dbReference type="ARBA" id="ARBA00000971"/>
    </source>
</evidence>
<dbReference type="InterPro" id="IPR044666">
    <property type="entry name" value="Cyclophilin_A-like"/>
</dbReference>
<gene>
    <name evidence="11" type="ORF">C7H52_11870</name>
</gene>
<dbReference type="PANTHER" id="PTHR45625">
    <property type="entry name" value="PEPTIDYL-PROLYL CIS-TRANS ISOMERASE-RELATED"/>
    <property type="match status" value="1"/>
</dbReference>